<dbReference type="HAMAP" id="MF_01007">
    <property type="entry name" value="16SrRNA_methyltr_H"/>
    <property type="match status" value="1"/>
</dbReference>
<dbReference type="NCBIfam" id="TIGR00006">
    <property type="entry name" value="16S rRNA (cytosine(1402)-N(4))-methyltransferase RsmH"/>
    <property type="match status" value="1"/>
</dbReference>
<evidence type="ECO:0000256" key="1">
    <source>
        <dbReference type="ARBA" id="ARBA00010396"/>
    </source>
</evidence>
<dbReference type="PIRSF" id="PIRSF004486">
    <property type="entry name" value="MraW"/>
    <property type="match status" value="1"/>
</dbReference>
<dbReference type="EMBL" id="JRYR02000001">
    <property type="protein sequence ID" value="OHX68188.1"/>
    <property type="molecule type" value="Genomic_DNA"/>
</dbReference>
<keyword evidence="2 6" id="KW-0698">rRNA processing</keyword>
<dbReference type="SUPFAM" id="SSF53335">
    <property type="entry name" value="S-adenosyl-L-methionine-dependent methyltransferases"/>
    <property type="match status" value="1"/>
</dbReference>
<accession>A0A1S1Z4H7</accession>
<evidence type="ECO:0000256" key="4">
    <source>
        <dbReference type="ARBA" id="ARBA00022679"/>
    </source>
</evidence>
<proteinExistence type="inferred from homology"/>
<feature type="binding site" evidence="6">
    <location>
        <position position="76"/>
    </location>
    <ligand>
        <name>S-adenosyl-L-methionine</name>
        <dbReference type="ChEBI" id="CHEBI:59789"/>
    </ligand>
</feature>
<comment type="subcellular location">
    <subcellularLocation>
        <location evidence="6">Cytoplasm</location>
    </subcellularLocation>
</comment>
<keyword evidence="8" id="KW-1185">Reference proteome</keyword>
<comment type="function">
    <text evidence="6">Specifically methylates the N4 position of cytidine in position 1402 (C1402) of 16S rRNA.</text>
</comment>
<feature type="binding site" evidence="6">
    <location>
        <position position="97"/>
    </location>
    <ligand>
        <name>S-adenosyl-L-methionine</name>
        <dbReference type="ChEBI" id="CHEBI:59789"/>
    </ligand>
</feature>
<feature type="binding site" evidence="6">
    <location>
        <begin position="33"/>
        <end position="35"/>
    </location>
    <ligand>
        <name>S-adenosyl-L-methionine</name>
        <dbReference type="ChEBI" id="CHEBI:59789"/>
    </ligand>
</feature>
<dbReference type="EC" id="2.1.1.199" evidence="6"/>
<keyword evidence="6" id="KW-0963">Cytoplasm</keyword>
<name>A0A1S1Z4H7_FLAPC</name>
<feature type="binding site" evidence="6">
    <location>
        <position position="52"/>
    </location>
    <ligand>
        <name>S-adenosyl-L-methionine</name>
        <dbReference type="ChEBI" id="CHEBI:59789"/>
    </ligand>
</feature>
<comment type="similarity">
    <text evidence="1 6">Belongs to the methyltransferase superfamily. RsmH family.</text>
</comment>
<evidence type="ECO:0000313" key="7">
    <source>
        <dbReference type="EMBL" id="OHX68188.1"/>
    </source>
</evidence>
<evidence type="ECO:0000256" key="3">
    <source>
        <dbReference type="ARBA" id="ARBA00022603"/>
    </source>
</evidence>
<dbReference type="Proteomes" id="UP000179797">
    <property type="component" value="Unassembled WGS sequence"/>
</dbReference>
<sequence>MSDYHVPVMLHECVDGLNIDPTKTYVDVTFGGGGHTREILSRLTTGKLVVFDQDPDARKNAEAINDDRLIFCAANFRYLKRFLRLHGIQTVAGILGDLGISSHQIDETSRGFSTRGEAPLDMRMAQSGTVSAKEVINDFDEGKLKQIFKLYGELTHPGKAASLIVHARSSASIETTVDLMNALRPMAPRGKENRFFAQVFQAIRIEVNEELETLREMLEQGAEVLEEDGRFVIESYHSLEDRLVKNFFKSGNFEGKHEKDFYGNLLRPLKPLKSKPITASAEEIATNRRARSAKLRVAVKLPINNNPKSDI</sequence>
<feature type="binding site" evidence="6">
    <location>
        <position position="104"/>
    </location>
    <ligand>
        <name>S-adenosyl-L-methionine</name>
        <dbReference type="ChEBI" id="CHEBI:59789"/>
    </ligand>
</feature>
<gene>
    <name evidence="6" type="primary">rsmH</name>
    <name evidence="7" type="ORF">NH26_18460</name>
</gene>
<dbReference type="GO" id="GO:0071424">
    <property type="term" value="F:rRNA (cytosine-N4-)-methyltransferase activity"/>
    <property type="evidence" value="ECO:0007669"/>
    <property type="project" value="UniProtKB-UniRule"/>
</dbReference>
<dbReference type="GO" id="GO:0070475">
    <property type="term" value="P:rRNA base methylation"/>
    <property type="evidence" value="ECO:0007669"/>
    <property type="project" value="UniProtKB-UniRule"/>
</dbReference>
<dbReference type="Pfam" id="PF01795">
    <property type="entry name" value="Methyltransf_5"/>
    <property type="match status" value="1"/>
</dbReference>
<organism evidence="7 8">
    <name type="scientific">Flammeovirga pacifica</name>
    <dbReference type="NCBI Taxonomy" id="915059"/>
    <lineage>
        <taxon>Bacteria</taxon>
        <taxon>Pseudomonadati</taxon>
        <taxon>Bacteroidota</taxon>
        <taxon>Cytophagia</taxon>
        <taxon>Cytophagales</taxon>
        <taxon>Flammeovirgaceae</taxon>
        <taxon>Flammeovirga</taxon>
    </lineage>
</organism>
<evidence type="ECO:0000256" key="2">
    <source>
        <dbReference type="ARBA" id="ARBA00022552"/>
    </source>
</evidence>
<keyword evidence="3 6" id="KW-0489">Methyltransferase</keyword>
<dbReference type="Gene3D" id="1.10.150.170">
    <property type="entry name" value="Putative methyltransferase TM0872, insert domain"/>
    <property type="match status" value="1"/>
</dbReference>
<dbReference type="InterPro" id="IPR023397">
    <property type="entry name" value="SAM-dep_MeTrfase_MraW_recog"/>
</dbReference>
<evidence type="ECO:0000256" key="6">
    <source>
        <dbReference type="HAMAP-Rule" id="MF_01007"/>
    </source>
</evidence>
<dbReference type="PANTHER" id="PTHR11265">
    <property type="entry name" value="S-ADENOSYL-METHYLTRANSFERASE MRAW"/>
    <property type="match status" value="1"/>
</dbReference>
<reference evidence="7 8" key="1">
    <citation type="journal article" date="2012" name="Int. J. Syst. Evol. Microbiol.">
        <title>Flammeovirga pacifica sp. nov., isolated from deep-sea sediment.</title>
        <authorList>
            <person name="Xu H."/>
            <person name="Fu Y."/>
            <person name="Yang N."/>
            <person name="Ding Z."/>
            <person name="Lai Q."/>
            <person name="Zeng R."/>
        </authorList>
    </citation>
    <scope>NUCLEOTIDE SEQUENCE [LARGE SCALE GENOMIC DNA]</scope>
    <source>
        <strain evidence="8">DSM 24597 / LMG 26175 / WPAGA1</strain>
    </source>
</reference>
<evidence type="ECO:0000313" key="8">
    <source>
        <dbReference type="Proteomes" id="UP000179797"/>
    </source>
</evidence>
<protein>
    <recommendedName>
        <fullName evidence="6">Ribosomal RNA small subunit methyltransferase H</fullName>
        <ecNumber evidence="6">2.1.1.199</ecNumber>
    </recommendedName>
    <alternativeName>
        <fullName evidence="6">16S rRNA m(4)C1402 methyltransferase</fullName>
    </alternativeName>
    <alternativeName>
        <fullName evidence="6">rRNA (cytosine-N(4)-)-methyltransferase RsmH</fullName>
    </alternativeName>
</protein>
<dbReference type="GO" id="GO:0005737">
    <property type="term" value="C:cytoplasm"/>
    <property type="evidence" value="ECO:0007669"/>
    <property type="project" value="UniProtKB-SubCell"/>
</dbReference>
<dbReference type="InterPro" id="IPR029063">
    <property type="entry name" value="SAM-dependent_MTases_sf"/>
</dbReference>
<keyword evidence="4 6" id="KW-0808">Transferase</keyword>
<dbReference type="STRING" id="915059.NH26_18460"/>
<dbReference type="PANTHER" id="PTHR11265:SF0">
    <property type="entry name" value="12S RRNA N4-METHYLCYTIDINE METHYLTRANSFERASE"/>
    <property type="match status" value="1"/>
</dbReference>
<comment type="catalytic activity">
    <reaction evidence="6">
        <text>cytidine(1402) in 16S rRNA + S-adenosyl-L-methionine = N(4)-methylcytidine(1402) in 16S rRNA + S-adenosyl-L-homocysteine + H(+)</text>
        <dbReference type="Rhea" id="RHEA:42928"/>
        <dbReference type="Rhea" id="RHEA-COMP:10286"/>
        <dbReference type="Rhea" id="RHEA-COMP:10287"/>
        <dbReference type="ChEBI" id="CHEBI:15378"/>
        <dbReference type="ChEBI" id="CHEBI:57856"/>
        <dbReference type="ChEBI" id="CHEBI:59789"/>
        <dbReference type="ChEBI" id="CHEBI:74506"/>
        <dbReference type="ChEBI" id="CHEBI:82748"/>
        <dbReference type="EC" id="2.1.1.199"/>
    </reaction>
</comment>
<dbReference type="SUPFAM" id="SSF81799">
    <property type="entry name" value="Putative methyltransferase TM0872, insert domain"/>
    <property type="match status" value="1"/>
</dbReference>
<dbReference type="AlphaFoldDB" id="A0A1S1Z4H7"/>
<dbReference type="Gene3D" id="3.40.50.150">
    <property type="entry name" value="Vaccinia Virus protein VP39"/>
    <property type="match status" value="1"/>
</dbReference>
<comment type="caution">
    <text evidence="7">The sequence shown here is derived from an EMBL/GenBank/DDBJ whole genome shotgun (WGS) entry which is preliminary data.</text>
</comment>
<dbReference type="InterPro" id="IPR002903">
    <property type="entry name" value="RsmH"/>
</dbReference>
<keyword evidence="5 6" id="KW-0949">S-adenosyl-L-methionine</keyword>
<dbReference type="OrthoDB" id="9806637at2"/>
<evidence type="ECO:0000256" key="5">
    <source>
        <dbReference type="ARBA" id="ARBA00022691"/>
    </source>
</evidence>
<dbReference type="RefSeq" id="WP_044223408.1">
    <property type="nucleotide sequence ID" value="NZ_JRYR02000001.1"/>
</dbReference>